<sequence>RNIRFQDGTIYGANDQAEIWDIKGTPENPAIRVVIGKDGSINLYGSKVSNGPLFPLEIYNFTSEYEFNSDESCGLTSLSRKKERIKYKLNTVTWHNDRDNIVEISQAKINVTRLKGSGYGQQKVSCADM</sequence>
<feature type="non-terminal residue" evidence="1">
    <location>
        <position position="1"/>
    </location>
</feature>
<dbReference type="AlphaFoldDB" id="A0A9D1WA48"/>
<reference evidence="1" key="1">
    <citation type="journal article" date="2021" name="PeerJ">
        <title>Extensive microbial diversity within the chicken gut microbiome revealed by metagenomics and culture.</title>
        <authorList>
            <person name="Gilroy R."/>
            <person name="Ravi A."/>
            <person name="Getino M."/>
            <person name="Pursley I."/>
            <person name="Horton D.L."/>
            <person name="Alikhan N.F."/>
            <person name="Baker D."/>
            <person name="Gharbi K."/>
            <person name="Hall N."/>
            <person name="Watson M."/>
            <person name="Adriaenssens E.M."/>
            <person name="Foster-Nyarko E."/>
            <person name="Jarju S."/>
            <person name="Secka A."/>
            <person name="Antonio M."/>
            <person name="Oren A."/>
            <person name="Chaudhuri R.R."/>
            <person name="La Ragione R."/>
            <person name="Hildebrand F."/>
            <person name="Pallen M.J."/>
        </authorList>
    </citation>
    <scope>NUCLEOTIDE SEQUENCE</scope>
    <source>
        <strain evidence="1">1719</strain>
    </source>
</reference>
<dbReference type="EMBL" id="DXEZ01000261">
    <property type="protein sequence ID" value="HIX55245.1"/>
    <property type="molecule type" value="Genomic_DNA"/>
</dbReference>
<proteinExistence type="predicted"/>
<name>A0A9D1WA48_9SPHI</name>
<protein>
    <submittedName>
        <fullName evidence="1">Uncharacterized protein</fullName>
    </submittedName>
</protein>
<organism evidence="1 2">
    <name type="scientific">Candidatus Sphingobacterium stercoripullorum</name>
    <dbReference type="NCBI Taxonomy" id="2838759"/>
    <lineage>
        <taxon>Bacteria</taxon>
        <taxon>Pseudomonadati</taxon>
        <taxon>Bacteroidota</taxon>
        <taxon>Sphingobacteriia</taxon>
        <taxon>Sphingobacteriales</taxon>
        <taxon>Sphingobacteriaceae</taxon>
        <taxon>Sphingobacterium</taxon>
    </lineage>
</organism>
<comment type="caution">
    <text evidence="1">The sequence shown here is derived from an EMBL/GenBank/DDBJ whole genome shotgun (WGS) entry which is preliminary data.</text>
</comment>
<gene>
    <name evidence="1" type="ORF">H9853_09465</name>
</gene>
<evidence type="ECO:0000313" key="2">
    <source>
        <dbReference type="Proteomes" id="UP000824156"/>
    </source>
</evidence>
<dbReference type="Proteomes" id="UP000824156">
    <property type="component" value="Unassembled WGS sequence"/>
</dbReference>
<reference evidence="1" key="2">
    <citation type="submission" date="2021-04" db="EMBL/GenBank/DDBJ databases">
        <authorList>
            <person name="Gilroy R."/>
        </authorList>
    </citation>
    <scope>NUCLEOTIDE SEQUENCE</scope>
    <source>
        <strain evidence="1">1719</strain>
    </source>
</reference>
<accession>A0A9D1WA48</accession>
<evidence type="ECO:0000313" key="1">
    <source>
        <dbReference type="EMBL" id="HIX55245.1"/>
    </source>
</evidence>